<keyword evidence="2" id="KW-1185">Reference proteome</keyword>
<proteinExistence type="predicted"/>
<dbReference type="EMBL" id="BTPU01000084">
    <property type="protein sequence ID" value="GMQ64864.1"/>
    <property type="molecule type" value="Genomic_DNA"/>
</dbReference>
<comment type="caution">
    <text evidence="1">The sequence shown here is derived from an EMBL/GenBank/DDBJ whole genome shotgun (WGS) entry which is preliminary data.</text>
</comment>
<protein>
    <submittedName>
        <fullName evidence="1">Uncharacterized protein</fullName>
    </submittedName>
</protein>
<organism evidence="1 2">
    <name type="scientific">Vallitalea maricola</name>
    <dbReference type="NCBI Taxonomy" id="3074433"/>
    <lineage>
        <taxon>Bacteria</taxon>
        <taxon>Bacillati</taxon>
        <taxon>Bacillota</taxon>
        <taxon>Clostridia</taxon>
        <taxon>Lachnospirales</taxon>
        <taxon>Vallitaleaceae</taxon>
        <taxon>Vallitalea</taxon>
    </lineage>
</organism>
<gene>
    <name evidence="1" type="ORF">AN2V17_41040</name>
</gene>
<reference evidence="1" key="1">
    <citation type="submission" date="2023-09" db="EMBL/GenBank/DDBJ databases">
        <title>Vallitalea sediminicola and Vallitalea maricola sp. nov., anaerobic bacteria isolated from marine sediment.</title>
        <authorList>
            <person name="Hirano S."/>
            <person name="Maeda A."/>
            <person name="Terahara T."/>
            <person name="Mori K."/>
            <person name="Hamada M."/>
            <person name="Matsumoto R."/>
            <person name="Kobayashi T."/>
        </authorList>
    </citation>
    <scope>NUCLEOTIDE SEQUENCE</scope>
    <source>
        <strain evidence="1">AN17-2</strain>
    </source>
</reference>
<accession>A0ACB5UPG0</accession>
<evidence type="ECO:0000313" key="1">
    <source>
        <dbReference type="EMBL" id="GMQ64864.1"/>
    </source>
</evidence>
<dbReference type="Proteomes" id="UP001374599">
    <property type="component" value="Unassembled WGS sequence"/>
</dbReference>
<name>A0ACB5UPG0_9FIRM</name>
<sequence length="98" mass="11571">MYRNKRFYVLVICMCVSLFIVCGFLLGSNYVKGLEIKPNKTYVSIKIEKNDTLWSISRENMNKKYYNTNEYIKELKHINNLSSDIILHGDYIIIPIIN</sequence>
<evidence type="ECO:0000313" key="2">
    <source>
        <dbReference type="Proteomes" id="UP001374599"/>
    </source>
</evidence>